<dbReference type="PANTHER" id="PTHR43539">
    <property type="entry name" value="FLAVIN-BINDING MONOOXYGENASE-LIKE PROTEIN (AFU_ORTHOLOGUE AFUA_4G09220)"/>
    <property type="match status" value="1"/>
</dbReference>
<name>A0A1F6CTE8_HANXR</name>
<dbReference type="PRINTS" id="PR00469">
    <property type="entry name" value="PNDRDTASEII"/>
</dbReference>
<dbReference type="PANTHER" id="PTHR43539:SF91">
    <property type="entry name" value="FAD-DEPENDENT URATE HYDROXYLASE"/>
    <property type="match status" value="1"/>
</dbReference>
<proteinExistence type="predicted"/>
<keyword evidence="1" id="KW-0560">Oxidoreductase</keyword>
<evidence type="ECO:0000313" key="3">
    <source>
        <dbReference type="Proteomes" id="UP000178606"/>
    </source>
</evidence>
<evidence type="ECO:0000256" key="1">
    <source>
        <dbReference type="ARBA" id="ARBA00023002"/>
    </source>
</evidence>
<dbReference type="PRINTS" id="PR00368">
    <property type="entry name" value="FADPNR"/>
</dbReference>
<comment type="caution">
    <text evidence="2">The sequence shown here is derived from an EMBL/GenBank/DDBJ whole genome shotgun (WGS) entry which is preliminary data.</text>
</comment>
<evidence type="ECO:0008006" key="4">
    <source>
        <dbReference type="Google" id="ProtNLM"/>
    </source>
</evidence>
<sequence length="403" mass="43830">MTSSACQVAIVGSGPYGLAAAAHLRSAHVETRVFGEAMEFWRRQMPVGMFLRSSWEASHISDPNHALTLDAYQAAHGVELSKPVPLDDFVAYGEWFQRRAAPDLDRRRVARVEPASAGFHLLLEDGESLRARRVVVATGIAPFAYRPAPFDALPPPLASHSSDHGDLRRFAGRQVVVIGGGQSAIESAVLLHEGGADVEVILRAPRVRWLRRSAFLHRQRGFIRRLLYPPTDVGPPGLNQIVARPRWFKRLPRGLQRRIAHRSIRPAAAGWLFPRAGGVRITTGRVVVSATPAGERLRITLDDGTGRCVDHALLATGYRVDVSRYAFLAPELARSVRRADGYPKLADGFESSAPGLHFLGAAAAESFGPLMRFVSGAGYAARALTRCVLASDRDACARGGVHV</sequence>
<organism evidence="2 3">
    <name type="scientific">Handelsmanbacteria sp. (strain RIFCSPLOWO2_12_FULL_64_10)</name>
    <dbReference type="NCBI Taxonomy" id="1817868"/>
    <lineage>
        <taxon>Bacteria</taxon>
        <taxon>Candidatus Handelsmaniibacteriota</taxon>
    </lineage>
</organism>
<dbReference type="Pfam" id="PF13738">
    <property type="entry name" value="Pyr_redox_3"/>
    <property type="match status" value="1"/>
</dbReference>
<dbReference type="InterPro" id="IPR050982">
    <property type="entry name" value="Auxin_biosynth/cation_transpt"/>
</dbReference>
<dbReference type="SUPFAM" id="SSF51905">
    <property type="entry name" value="FAD/NAD(P)-binding domain"/>
    <property type="match status" value="1"/>
</dbReference>
<dbReference type="GO" id="GO:0050660">
    <property type="term" value="F:flavin adenine dinucleotide binding"/>
    <property type="evidence" value="ECO:0007669"/>
    <property type="project" value="TreeGrafter"/>
</dbReference>
<protein>
    <recommendedName>
        <fullName evidence="4">FAD/NAD(P)-binding domain-containing protein</fullName>
    </recommendedName>
</protein>
<reference evidence="2 3" key="1">
    <citation type="journal article" date="2016" name="Nat. Commun.">
        <title>Thousands of microbial genomes shed light on interconnected biogeochemical processes in an aquifer system.</title>
        <authorList>
            <person name="Anantharaman K."/>
            <person name="Brown C.T."/>
            <person name="Hug L.A."/>
            <person name="Sharon I."/>
            <person name="Castelle C.J."/>
            <person name="Probst A.J."/>
            <person name="Thomas B.C."/>
            <person name="Singh A."/>
            <person name="Wilkins M.J."/>
            <person name="Karaoz U."/>
            <person name="Brodie E.L."/>
            <person name="Williams K.H."/>
            <person name="Hubbard S.S."/>
            <person name="Banfield J.F."/>
        </authorList>
    </citation>
    <scope>NUCLEOTIDE SEQUENCE [LARGE SCALE GENOMIC DNA]</scope>
    <source>
        <strain evidence="3">RIFCSPLOWO2_12_FULL_64_10</strain>
    </source>
</reference>
<dbReference type="AlphaFoldDB" id="A0A1F6CTE8"/>
<dbReference type="GO" id="GO:0004497">
    <property type="term" value="F:monooxygenase activity"/>
    <property type="evidence" value="ECO:0007669"/>
    <property type="project" value="TreeGrafter"/>
</dbReference>
<dbReference type="Gene3D" id="3.50.50.60">
    <property type="entry name" value="FAD/NAD(P)-binding domain"/>
    <property type="match status" value="1"/>
</dbReference>
<dbReference type="EMBL" id="MFKF01000155">
    <property type="protein sequence ID" value="OGG52162.1"/>
    <property type="molecule type" value="Genomic_DNA"/>
</dbReference>
<dbReference type="Proteomes" id="UP000178606">
    <property type="component" value="Unassembled WGS sequence"/>
</dbReference>
<accession>A0A1F6CTE8</accession>
<dbReference type="InterPro" id="IPR036188">
    <property type="entry name" value="FAD/NAD-bd_sf"/>
</dbReference>
<evidence type="ECO:0000313" key="2">
    <source>
        <dbReference type="EMBL" id="OGG52162.1"/>
    </source>
</evidence>
<gene>
    <name evidence="2" type="ORF">A3F84_17950</name>
</gene>